<dbReference type="AlphaFoldDB" id="A0A7C3QV85"/>
<proteinExistence type="predicted"/>
<sequence length="182" mass="20411">MIDPSMLSETRKSLASSDEIVQVLTRSEELFSKIVEIGQFSPYRHFRRTGAEEEIDPGGVMLVDTGTMEISSRKLNSGEGMWVLGKGEALLQQWKNFLDLRMSGECSPEGFEEFLRLRVRQALQRSCTWPGGAYDFFQGILSSVLVSEALDLTGGNRQKTAQILGISRTTLRNRMQGKSELQ</sequence>
<name>A0A7C3QV85_9BACT</name>
<evidence type="ECO:0000313" key="2">
    <source>
        <dbReference type="EMBL" id="HFT93489.1"/>
    </source>
</evidence>
<reference evidence="2" key="1">
    <citation type="journal article" date="2020" name="mSystems">
        <title>Genome- and Community-Level Interaction Insights into Carbon Utilization and Element Cycling Functions of Hydrothermarchaeota in Hydrothermal Sediment.</title>
        <authorList>
            <person name="Zhou Z."/>
            <person name="Liu Y."/>
            <person name="Xu W."/>
            <person name="Pan J."/>
            <person name="Luo Z.H."/>
            <person name="Li M."/>
        </authorList>
    </citation>
    <scope>NUCLEOTIDE SEQUENCE [LARGE SCALE GENOMIC DNA]</scope>
    <source>
        <strain evidence="2">SpSt-902</strain>
    </source>
</reference>
<gene>
    <name evidence="2" type="ORF">ENX03_06030</name>
</gene>
<evidence type="ECO:0000259" key="1">
    <source>
        <dbReference type="Pfam" id="PF02954"/>
    </source>
</evidence>
<dbReference type="InterPro" id="IPR009057">
    <property type="entry name" value="Homeodomain-like_sf"/>
</dbReference>
<dbReference type="GO" id="GO:0043565">
    <property type="term" value="F:sequence-specific DNA binding"/>
    <property type="evidence" value="ECO:0007669"/>
    <property type="project" value="InterPro"/>
</dbReference>
<dbReference type="Gene3D" id="1.10.10.60">
    <property type="entry name" value="Homeodomain-like"/>
    <property type="match status" value="1"/>
</dbReference>
<organism evidence="2">
    <name type="scientific">Leptospirillum ferriphilum</name>
    <dbReference type="NCBI Taxonomy" id="178606"/>
    <lineage>
        <taxon>Bacteria</taxon>
        <taxon>Pseudomonadati</taxon>
        <taxon>Nitrospirota</taxon>
        <taxon>Nitrospiria</taxon>
        <taxon>Nitrospirales</taxon>
        <taxon>Nitrospiraceae</taxon>
        <taxon>Leptospirillum</taxon>
    </lineage>
</organism>
<protein>
    <recommendedName>
        <fullName evidence="1">DNA binding HTH domain-containing protein</fullName>
    </recommendedName>
</protein>
<dbReference type="PRINTS" id="PR01590">
    <property type="entry name" value="HTHFIS"/>
</dbReference>
<feature type="domain" description="DNA binding HTH" evidence="1">
    <location>
        <begin position="145"/>
        <end position="176"/>
    </location>
</feature>
<dbReference type="InterPro" id="IPR002197">
    <property type="entry name" value="HTH_Fis"/>
</dbReference>
<comment type="caution">
    <text evidence="2">The sequence shown here is derived from an EMBL/GenBank/DDBJ whole genome shotgun (WGS) entry which is preliminary data.</text>
</comment>
<dbReference type="SUPFAM" id="SSF46689">
    <property type="entry name" value="Homeodomain-like"/>
    <property type="match status" value="1"/>
</dbReference>
<dbReference type="Pfam" id="PF02954">
    <property type="entry name" value="HTH_8"/>
    <property type="match status" value="1"/>
</dbReference>
<accession>A0A7C3QV85</accession>
<dbReference type="EMBL" id="DTMM01000116">
    <property type="protein sequence ID" value="HFT93489.1"/>
    <property type="molecule type" value="Genomic_DNA"/>
</dbReference>